<dbReference type="eggNOG" id="ENOG502TKFQ">
    <property type="taxonomic scope" value="Eukaryota"/>
</dbReference>
<sequence>MADPSSSLLWTLILVVAALFLALVVLTQILSTYTTAYLAAPREIAIFVDAVDFSIQENESYDRDVARVQRLDDKLRLGRLLREIQKGGDDLREELNRLMDNEDSTSLRTNTTEYAGQVTTHIAAIVTIA</sequence>
<protein>
    <submittedName>
        <fullName evidence="1">Uncharacterized protein</fullName>
    </submittedName>
</protein>
<dbReference type="Proteomes" id="UP000012174">
    <property type="component" value="Unassembled WGS sequence"/>
</dbReference>
<dbReference type="KEGG" id="ela:UCREL1_7317"/>
<keyword evidence="2" id="KW-1185">Reference proteome</keyword>
<organism evidence="1 2">
    <name type="scientific">Eutypa lata (strain UCR-EL1)</name>
    <name type="common">Grapevine dieback disease fungus</name>
    <name type="synonym">Eutypa armeniacae</name>
    <dbReference type="NCBI Taxonomy" id="1287681"/>
    <lineage>
        <taxon>Eukaryota</taxon>
        <taxon>Fungi</taxon>
        <taxon>Dikarya</taxon>
        <taxon>Ascomycota</taxon>
        <taxon>Pezizomycotina</taxon>
        <taxon>Sordariomycetes</taxon>
        <taxon>Xylariomycetidae</taxon>
        <taxon>Xylariales</taxon>
        <taxon>Diatrypaceae</taxon>
        <taxon>Eutypa</taxon>
    </lineage>
</organism>
<accession>M7SMR6</accession>
<reference evidence="2" key="1">
    <citation type="journal article" date="2013" name="Genome Announc.">
        <title>Draft genome sequence of the grapevine dieback fungus Eutypa lata UCR-EL1.</title>
        <authorList>
            <person name="Blanco-Ulate B."/>
            <person name="Rolshausen P.E."/>
            <person name="Cantu D."/>
        </authorList>
    </citation>
    <scope>NUCLEOTIDE SEQUENCE [LARGE SCALE GENOMIC DNA]</scope>
    <source>
        <strain evidence="2">UCR-EL1</strain>
    </source>
</reference>
<dbReference type="HOGENOM" id="CLU_1948809_0_0_1"/>
<proteinExistence type="predicted"/>
<dbReference type="OrthoDB" id="3757673at2759"/>
<gene>
    <name evidence="1" type="ORF">UCREL1_7317</name>
</gene>
<name>M7SMR6_EUTLA</name>
<dbReference type="EMBL" id="KB706803">
    <property type="protein sequence ID" value="EMR65708.1"/>
    <property type="molecule type" value="Genomic_DNA"/>
</dbReference>
<evidence type="ECO:0000313" key="2">
    <source>
        <dbReference type="Proteomes" id="UP000012174"/>
    </source>
</evidence>
<dbReference type="AlphaFoldDB" id="M7SMR6"/>
<evidence type="ECO:0000313" key="1">
    <source>
        <dbReference type="EMBL" id="EMR65708.1"/>
    </source>
</evidence>